<dbReference type="GO" id="GO:0003735">
    <property type="term" value="F:structural constituent of ribosome"/>
    <property type="evidence" value="ECO:0007669"/>
    <property type="project" value="InterPro"/>
</dbReference>
<keyword evidence="7" id="KW-1185">Reference proteome</keyword>
<gene>
    <name evidence="6" type="ORF">BM613_08540</name>
</gene>
<dbReference type="SUPFAM" id="SSF48300">
    <property type="entry name" value="Ribosomal protein L7/12, oligomerisation (N-terminal) domain"/>
    <property type="match status" value="1"/>
</dbReference>
<keyword evidence="2" id="KW-0689">Ribosomal protein</keyword>
<protein>
    <recommendedName>
        <fullName evidence="4">50S ribosomal protein L7/L12</fullName>
    </recommendedName>
</protein>
<dbReference type="GO" id="GO:0006412">
    <property type="term" value="P:translation"/>
    <property type="evidence" value="ECO:0007669"/>
    <property type="project" value="InterPro"/>
</dbReference>
<evidence type="ECO:0000256" key="4">
    <source>
        <dbReference type="ARBA" id="ARBA00035412"/>
    </source>
</evidence>
<dbReference type="InterPro" id="IPR008932">
    <property type="entry name" value="Ribosomal_bL12_oligo"/>
</dbReference>
<evidence type="ECO:0000313" key="7">
    <source>
        <dbReference type="Proteomes" id="UP000245380"/>
    </source>
</evidence>
<dbReference type="Pfam" id="PF16320">
    <property type="entry name" value="Ribosomal_L12_N"/>
    <property type="match status" value="1"/>
</dbReference>
<organism evidence="6 7">
    <name type="scientific">Sulfoacidibacillus thermotolerans</name>
    <name type="common">Acidibacillus sulfuroxidans</name>
    <dbReference type="NCBI Taxonomy" id="1765684"/>
    <lineage>
        <taxon>Bacteria</taxon>
        <taxon>Bacillati</taxon>
        <taxon>Bacillota</taxon>
        <taxon>Bacilli</taxon>
        <taxon>Bacillales</taxon>
        <taxon>Alicyclobacillaceae</taxon>
        <taxon>Sulfoacidibacillus</taxon>
    </lineage>
</organism>
<dbReference type="GO" id="GO:1990904">
    <property type="term" value="C:ribonucleoprotein complex"/>
    <property type="evidence" value="ECO:0007669"/>
    <property type="project" value="UniProtKB-KW"/>
</dbReference>
<dbReference type="GO" id="GO:0005840">
    <property type="term" value="C:ribosome"/>
    <property type="evidence" value="ECO:0007669"/>
    <property type="project" value="UniProtKB-KW"/>
</dbReference>
<dbReference type="AlphaFoldDB" id="A0A2U3D8A2"/>
<proteinExistence type="inferred from homology"/>
<dbReference type="EMBL" id="MPDK01000012">
    <property type="protein sequence ID" value="PWI57508.1"/>
    <property type="molecule type" value="Genomic_DNA"/>
</dbReference>
<dbReference type="Gene3D" id="1.20.5.710">
    <property type="entry name" value="Single helix bin"/>
    <property type="match status" value="1"/>
</dbReference>
<sequence>MKFITTEQLYDKFKAKHVLQLSDLVKMIEEEFDVSVRIEEHADELDVKGLSEDADVIRQVRASREDRKAGRTYTGEQGLDYLRQQIREFERESNL</sequence>
<dbReference type="RefSeq" id="WP_245926318.1">
    <property type="nucleotide sequence ID" value="NZ_MPDK01000012.1"/>
</dbReference>
<comment type="similarity">
    <text evidence="1">Belongs to the bacterial ribosomal protein bL12 family.</text>
</comment>
<evidence type="ECO:0000256" key="3">
    <source>
        <dbReference type="ARBA" id="ARBA00023274"/>
    </source>
</evidence>
<evidence type="ECO:0000256" key="1">
    <source>
        <dbReference type="ARBA" id="ARBA00007197"/>
    </source>
</evidence>
<evidence type="ECO:0000259" key="5">
    <source>
        <dbReference type="Pfam" id="PF16320"/>
    </source>
</evidence>
<keyword evidence="3" id="KW-0687">Ribonucleoprotein</keyword>
<accession>A0A2U3D8A2</accession>
<evidence type="ECO:0000313" key="6">
    <source>
        <dbReference type="EMBL" id="PWI57508.1"/>
    </source>
</evidence>
<feature type="domain" description="Large ribosomal subunit protein bL12 oligomerization" evidence="5">
    <location>
        <begin position="5"/>
        <end position="35"/>
    </location>
</feature>
<evidence type="ECO:0000256" key="2">
    <source>
        <dbReference type="ARBA" id="ARBA00022980"/>
    </source>
</evidence>
<name>A0A2U3D8A2_SULT2</name>
<dbReference type="InterPro" id="IPR036235">
    <property type="entry name" value="Ribosomal_bL12_oligo_N_sf"/>
</dbReference>
<dbReference type="Proteomes" id="UP000245380">
    <property type="component" value="Unassembled WGS sequence"/>
</dbReference>
<comment type="caution">
    <text evidence="6">The sequence shown here is derived from an EMBL/GenBank/DDBJ whole genome shotgun (WGS) entry which is preliminary data.</text>
</comment>
<reference evidence="6 7" key="1">
    <citation type="submission" date="2016-11" db="EMBL/GenBank/DDBJ databases">
        <title>Comparative genomics of Acidibacillus ferroxidans species.</title>
        <authorList>
            <person name="Oliveira G."/>
            <person name="Nunes G."/>
            <person name="Oliveira R."/>
            <person name="Araujo F."/>
            <person name="Salim A."/>
            <person name="Scholte L."/>
            <person name="Morais D."/>
            <person name="Nancucheo I."/>
            <person name="Johnson D.B."/>
            <person name="Grail B."/>
            <person name="Bittencourt J."/>
            <person name="Valadares R."/>
        </authorList>
    </citation>
    <scope>NUCLEOTIDE SEQUENCE [LARGE SCALE GENOMIC DNA]</scope>
    <source>
        <strain evidence="6 7">Y002</strain>
    </source>
</reference>